<evidence type="ECO:0000256" key="5">
    <source>
        <dbReference type="SAM" id="SignalP"/>
    </source>
</evidence>
<dbReference type="InterPro" id="IPR055354">
    <property type="entry name" value="DUF7507"/>
</dbReference>
<comment type="caution">
    <text evidence="8">The sequence shown here is derived from an EMBL/GenBank/DDBJ whole genome shotgun (WGS) entry which is preliminary data.</text>
</comment>
<reference evidence="9" key="1">
    <citation type="journal article" date="2019" name="Int. J. Syst. Evol. Microbiol.">
        <title>The Global Catalogue of Microorganisms (GCM) 10K type strain sequencing project: providing services to taxonomists for standard genome sequencing and annotation.</title>
        <authorList>
            <consortium name="The Broad Institute Genomics Platform"/>
            <consortium name="The Broad Institute Genome Sequencing Center for Infectious Disease"/>
            <person name="Wu L."/>
            <person name="Ma J."/>
        </authorList>
    </citation>
    <scope>NUCLEOTIDE SEQUENCE [LARGE SCALE GENOMIC DNA]</scope>
    <source>
        <strain evidence="9">CCUG 55131</strain>
    </source>
</reference>
<comment type="subcellular location">
    <subcellularLocation>
        <location evidence="1">Secreted</location>
    </subcellularLocation>
</comment>
<feature type="domain" description="SD-repeat containing protein B" evidence="6">
    <location>
        <begin position="1176"/>
        <end position="1246"/>
    </location>
</feature>
<dbReference type="InterPro" id="IPR008969">
    <property type="entry name" value="CarboxyPept-like_regulatory"/>
</dbReference>
<feature type="domain" description="DUF7507" evidence="7">
    <location>
        <begin position="674"/>
        <end position="777"/>
    </location>
</feature>
<feature type="domain" description="DUF7507" evidence="7">
    <location>
        <begin position="1411"/>
        <end position="1510"/>
    </location>
</feature>
<dbReference type="Pfam" id="PF24346">
    <property type="entry name" value="DUF7507"/>
    <property type="match status" value="8"/>
</dbReference>
<feature type="domain" description="DUF7507" evidence="7">
    <location>
        <begin position="303"/>
        <end position="402"/>
    </location>
</feature>
<feature type="compositionally biased region" description="Polar residues" evidence="4">
    <location>
        <begin position="896"/>
        <end position="911"/>
    </location>
</feature>
<organism evidence="8 9">
    <name type="scientific">Rhodobacter lacus</name>
    <dbReference type="NCBI Taxonomy" id="1641972"/>
    <lineage>
        <taxon>Bacteria</taxon>
        <taxon>Pseudomonadati</taxon>
        <taxon>Pseudomonadota</taxon>
        <taxon>Alphaproteobacteria</taxon>
        <taxon>Rhodobacterales</taxon>
        <taxon>Rhodobacter group</taxon>
        <taxon>Rhodobacter</taxon>
    </lineage>
</organism>
<evidence type="ECO:0000313" key="9">
    <source>
        <dbReference type="Proteomes" id="UP001597413"/>
    </source>
</evidence>
<feature type="chain" id="PRO_5047462908" evidence="5">
    <location>
        <begin position="30"/>
        <end position="1907"/>
    </location>
</feature>
<protein>
    <submittedName>
        <fullName evidence="8">Beta strand repeat-containing protein</fullName>
    </submittedName>
</protein>
<keyword evidence="9" id="KW-1185">Reference proteome</keyword>
<keyword evidence="3 5" id="KW-0732">Signal</keyword>
<evidence type="ECO:0000256" key="3">
    <source>
        <dbReference type="ARBA" id="ARBA00022729"/>
    </source>
</evidence>
<feature type="domain" description="DUF7507" evidence="7">
    <location>
        <begin position="797"/>
        <end position="900"/>
    </location>
</feature>
<evidence type="ECO:0000256" key="1">
    <source>
        <dbReference type="ARBA" id="ARBA00004613"/>
    </source>
</evidence>
<keyword evidence="2" id="KW-0964">Secreted</keyword>
<dbReference type="Gene3D" id="2.60.40.10">
    <property type="entry name" value="Immunoglobulins"/>
    <property type="match status" value="5"/>
</dbReference>
<dbReference type="InterPro" id="IPR051172">
    <property type="entry name" value="Chlamydia_OmcB"/>
</dbReference>
<evidence type="ECO:0000259" key="7">
    <source>
        <dbReference type="Pfam" id="PF24346"/>
    </source>
</evidence>
<name>A0ABW5A7F0_9RHOB</name>
<dbReference type="Pfam" id="PF17210">
    <property type="entry name" value="SdrD_B"/>
    <property type="match status" value="1"/>
</dbReference>
<dbReference type="SUPFAM" id="SSF49464">
    <property type="entry name" value="Carboxypeptidase regulatory domain-like"/>
    <property type="match status" value="1"/>
</dbReference>
<dbReference type="SUPFAM" id="SSF103515">
    <property type="entry name" value="Autotransporter"/>
    <property type="match status" value="1"/>
</dbReference>
<dbReference type="EMBL" id="JBHUIX010000004">
    <property type="protein sequence ID" value="MFD2173431.1"/>
    <property type="molecule type" value="Genomic_DNA"/>
</dbReference>
<feature type="compositionally biased region" description="Polar residues" evidence="4">
    <location>
        <begin position="650"/>
        <end position="664"/>
    </location>
</feature>
<dbReference type="SUPFAM" id="SSF141072">
    <property type="entry name" value="CalX-like"/>
    <property type="match status" value="1"/>
</dbReference>
<feature type="region of interest" description="Disordered" evidence="4">
    <location>
        <begin position="386"/>
        <end position="412"/>
    </location>
</feature>
<feature type="compositionally biased region" description="Acidic residues" evidence="4">
    <location>
        <begin position="403"/>
        <end position="412"/>
    </location>
</feature>
<feature type="region of interest" description="Disordered" evidence="4">
    <location>
        <begin position="886"/>
        <end position="911"/>
    </location>
</feature>
<evidence type="ECO:0000259" key="6">
    <source>
        <dbReference type="Pfam" id="PF17210"/>
    </source>
</evidence>
<dbReference type="InterPro" id="IPR047589">
    <property type="entry name" value="DUF11_rpt"/>
</dbReference>
<feature type="domain" description="DUF7507" evidence="7">
    <location>
        <begin position="921"/>
        <end position="1023"/>
    </location>
</feature>
<dbReference type="NCBIfam" id="TIGR01451">
    <property type="entry name" value="B_ant_repeat"/>
    <property type="match status" value="7"/>
</dbReference>
<feature type="domain" description="DUF7507" evidence="7">
    <location>
        <begin position="551"/>
        <end position="654"/>
    </location>
</feature>
<feature type="compositionally biased region" description="Polar residues" evidence="4">
    <location>
        <begin position="387"/>
        <end position="397"/>
    </location>
</feature>
<evidence type="ECO:0000256" key="4">
    <source>
        <dbReference type="SAM" id="MobiDB-lite"/>
    </source>
</evidence>
<dbReference type="SUPFAM" id="SSF117074">
    <property type="entry name" value="Hypothetical protein PA1324"/>
    <property type="match status" value="1"/>
</dbReference>
<dbReference type="RefSeq" id="WP_377387901.1">
    <property type="nucleotide sequence ID" value="NZ_JBHUIX010000004.1"/>
</dbReference>
<dbReference type="PANTHER" id="PTHR34819">
    <property type="entry name" value="LARGE CYSTEINE-RICH PERIPLASMIC PROTEIN OMCB"/>
    <property type="match status" value="1"/>
</dbReference>
<feature type="region of interest" description="Disordered" evidence="4">
    <location>
        <begin position="640"/>
        <end position="664"/>
    </location>
</feature>
<evidence type="ECO:0000313" key="8">
    <source>
        <dbReference type="EMBL" id="MFD2173431.1"/>
    </source>
</evidence>
<evidence type="ECO:0000256" key="2">
    <source>
        <dbReference type="ARBA" id="ARBA00022525"/>
    </source>
</evidence>
<accession>A0ABW5A7F0</accession>
<feature type="signal peptide" evidence="5">
    <location>
        <begin position="1"/>
        <end position="29"/>
    </location>
</feature>
<feature type="domain" description="DUF7507" evidence="7">
    <location>
        <begin position="1043"/>
        <end position="1146"/>
    </location>
</feature>
<proteinExistence type="predicted"/>
<dbReference type="InterPro" id="IPR013783">
    <property type="entry name" value="Ig-like_fold"/>
</dbReference>
<sequence length="1907" mass="192162">MLFTSFARSLARITLLVLGLAATALPAQAANFSILDLYSADGVNSNIRLLDSLGDYNPGANAVFTSDPDSATFVNSLSSGVLYGWVTCDEPAICGAGSRGYFNRRAPTGSTTISAVTFVAETGSPLHNFFNTTSFLVVIGNAATYQSNYINGTTVSASANATGTAIAEQLDAYFGISAAATVSTISSASAAEGTNLVHTVTLSAATTAVQSFTLTLTNQTTSASDYGALSFSNGVTLSGSTLSVPSGVSSFTITVAGAQDYLVESNETYQLALGGVTATGTITDDDVIAFHAEKTSVFSDVDNSGGPSAGDRLGWTITVFNDGTVPLGGLRIASDTMRRADNTTISGFGAADFAPASIASLTAGNSASFTASYTLTNTDIDKGGVRNSASVGATPSGGNEIFDTTDDGDDTDGNTVDDASEFLFTAPAGIALVKTATLHDDDGTPGVSAGDTIAYVFTVTNTGTVTLTNVTVSDPKVIVSGGPLASLAAGASDTTSFTASYTLTQADVDAGSVSNTATVTAKDPSNAAVNDTSGTAPGNDSATVTPLAANAGIALVKTATLHDDDGTPGVSAGDTIAYAFTVTNTGTVTLTDVSVSDPKVTVSGGPLASLAAGASDTTSFTASYTLTQADVDAGSVSNTATVSAKDPSNAAVSDTSGTAPGNDNATVTPLTASAGIALVKTATLHDDDGTPGVSAGDTIAYAFTVTNTGAVTLTNVTVSDPKVIVSGGPLASLAAGASDTTSFTASYTLTQADVDAGSVSNTATVTAKDPSNAAVSDTSGTAPGNDTATVTPLAANAGIALVKTATLHDDDGTPGVSAGDTIAYAFTVTNTGTVTLTDVTITDPKVTVSGGPLASLAAGASDTTSFTASYTLTQADVDAGSVSNTATVSAKDPSNAAVSDTSGTAPGNDSATVTPLAAHAGIALVKTATLHDDDGTPGVSAGDTIAYAFTVTNTGTVTLTNVTVSDPKVTVSGGPLASLAAGASDATSFTASYTLTQADVDAGSVSNTATVSAKDPTNAAVSDTSGTAPENDNATVMSLAANAGIALVKTATLLDDDGTPGVSAGDTIAYAFTVTNTGAVTLTNVTVTDPLVTVGGAALASLAPGASDSATFSAHYAVTAGDVLLGYVSNQATAEGTFGAATQVADLSGTARDNDAVTVTFLGSIGGSVANMSGLVAGAIVKLIDATTGALIAEVTTDAQGKYSFIGLKPGEFCVSFEHSENEAVLATTGTSKGADANGDEVCGITIVPGENNAVTGIDAVMVDPSGVIYDAVTRSPIEGATVTLLFNGAAVPDSWLASTGDANNVVTGADGLYSFLLQSPAQSGTYTLQVTAPGYETSTLLPAQTSALVPAIGLGVEAVVPFSSAPATGQETTHYLAFVMSFPDWTNSAALSKGVIHNHIPLDPAGVATALRLTKTADVSDLSSPAQVGDVIRYTITAENGGALPLTAPVLDDPLTTDEALVTKAGVSDDGVLDPGETWVWTATVTLDAQLLAQKQIDNLATLTGVDAWGGTQELESSPTGNETFGAGNGTATVVALDGLIDEIRLELREILRDDLEETLARLSDSFSGYSKGAAARLRAGVPEGCPDPADPDSDLTVSIANGQMTANGGYAREHYDCQRREWRIDTLEFSGARRSGFGTQALFSYTHRLERMPDEMRLNGRFFGVYGSHSAVSAGTAEGAINGLGLFGGIYGARRIAGEGMFDYYLGAAAGRHSFSFDFARALTIHAKGDYSYFAVLAGGALSRQYRTDRWLVTPRLGLDLAYAPSANVSVTATQGVYSETGGFGLGAVGNWRLFLETEFSNALREAENLPYLLTLTPSLLCEGGIEQGSACGFGLGLGLFGQDADEESQWSAEIDASATRARHTVALELSYTRKIEQLRGALSTGLMLEDGQRPVVTLALDSRF</sequence>
<dbReference type="Gene3D" id="2.60.40.1120">
    <property type="entry name" value="Carboxypeptidase-like, regulatory domain"/>
    <property type="match status" value="1"/>
</dbReference>
<dbReference type="InterPro" id="IPR036709">
    <property type="entry name" value="Autotransporte_beta_dom_sf"/>
</dbReference>
<gene>
    <name evidence="8" type="ORF">ACFSM0_04920</name>
</gene>
<dbReference type="InterPro" id="IPR038081">
    <property type="entry name" value="CalX-like_sf"/>
</dbReference>
<dbReference type="Proteomes" id="UP001597413">
    <property type="component" value="Unassembled WGS sequence"/>
</dbReference>
<dbReference type="InterPro" id="IPR033764">
    <property type="entry name" value="Sdr_B"/>
</dbReference>
<feature type="domain" description="DUF7507" evidence="7">
    <location>
        <begin position="429"/>
        <end position="531"/>
    </location>
</feature>